<dbReference type="GO" id="GO:0005737">
    <property type="term" value="C:cytoplasm"/>
    <property type="evidence" value="ECO:0007669"/>
    <property type="project" value="TreeGrafter"/>
</dbReference>
<dbReference type="InterPro" id="IPR001214">
    <property type="entry name" value="SET_dom"/>
</dbReference>
<dbReference type="SUPFAM" id="SSF82199">
    <property type="entry name" value="SET domain"/>
    <property type="match status" value="1"/>
</dbReference>
<dbReference type="GO" id="GO:0032259">
    <property type="term" value="P:methylation"/>
    <property type="evidence" value="ECO:0007669"/>
    <property type="project" value="UniProtKB-KW"/>
</dbReference>
<protein>
    <submittedName>
        <fullName evidence="5">SET domain-containing protein</fullName>
    </submittedName>
</protein>
<proteinExistence type="predicted"/>
<dbReference type="GO" id="GO:0042826">
    <property type="term" value="F:histone deacetylase binding"/>
    <property type="evidence" value="ECO:0007669"/>
    <property type="project" value="TreeGrafter"/>
</dbReference>
<dbReference type="InterPro" id="IPR011990">
    <property type="entry name" value="TPR-like_helical_dom_sf"/>
</dbReference>
<dbReference type="PANTHER" id="PTHR46165">
    <property type="entry name" value="SET AND MYND DOMAIN-CONTAINING PROTEIN 4"/>
    <property type="match status" value="1"/>
</dbReference>
<dbReference type="EMBL" id="MCGO01000022">
    <property type="protein sequence ID" value="ORY44471.1"/>
    <property type="molecule type" value="Genomic_DNA"/>
</dbReference>
<sequence length="659" mass="73133">MAEAATLEALLANLPTPAALLQPVTPTVDAQKSEMHRNAGNVLFKRRDWKEAAQKYSSAIRCATLAAEQPEQSQLRALAFANRSAALFELGMFRESLVDVHFAMDNGYPDDLMPKLLRRRASCLLAIWKDASRSSLVQLESCSALVDLDDRNQNGKDIVETALKDALESVKGTEIEKLVQRDVKEWEKVAKLPLKSTTKSKSEKEVWVIGQNDKTNDRRLLASSNVSNGTVVIQEAPTASVLDPKFYNSRCFECSSALGLAPQCCDSCVNVWFCSAKCKSAPFHTSVCFFLPHITQQQDLLSLKLYFLLRDVPSLTESIISLKSHINDRPTSTIETSLSHFKTLTLSLNLPENTPILLTQLFYRIECNSFTIKSTSTSGTNSSSTVETKNQTPIGTAIYARASLFNHNCIPNCIAFFDPNGSIRVQTCRDVAQGEELNISYGPMAGRMNRDERKQALKEKWFFECRCVGCLGQQDGGAVEQSRFLKAFRCPSIGCDFPVDVRDKVCGGCGVPVEDSLQKAKQTMMKAMKVVDYVQANTVDESVAVEQLQTALEAASAVSHPLSHQLCTFKDVLAQMYADTGDFNNAGKLIASTLPTISLIFGEKSVEHAQEMFKLCTLWYSAKNFVELKEVGPKCLDLYVKLKLDEEEQNELEFMLMSL</sequence>
<dbReference type="Gene3D" id="6.10.140.2220">
    <property type="match status" value="1"/>
</dbReference>
<dbReference type="AlphaFoldDB" id="A0A1Y2CBP0"/>
<organism evidence="5 6">
    <name type="scientific">Rhizoclosmatium globosum</name>
    <dbReference type="NCBI Taxonomy" id="329046"/>
    <lineage>
        <taxon>Eukaryota</taxon>
        <taxon>Fungi</taxon>
        <taxon>Fungi incertae sedis</taxon>
        <taxon>Chytridiomycota</taxon>
        <taxon>Chytridiomycota incertae sedis</taxon>
        <taxon>Chytridiomycetes</taxon>
        <taxon>Chytridiales</taxon>
        <taxon>Chytriomycetaceae</taxon>
        <taxon>Rhizoclosmatium</taxon>
    </lineage>
</organism>
<comment type="caution">
    <text evidence="5">The sequence shown here is derived from an EMBL/GenBank/DDBJ whole genome shotgun (WGS) entry which is preliminary data.</text>
</comment>
<dbReference type="Gene3D" id="2.170.270.10">
    <property type="entry name" value="SET domain"/>
    <property type="match status" value="1"/>
</dbReference>
<evidence type="ECO:0000256" key="3">
    <source>
        <dbReference type="ARBA" id="ARBA00022691"/>
    </source>
</evidence>
<dbReference type="Gene3D" id="1.10.220.160">
    <property type="match status" value="1"/>
</dbReference>
<keyword evidence="1" id="KW-0489">Methyltransferase</keyword>
<gene>
    <name evidence="5" type="ORF">BCR33DRAFT_850558</name>
</gene>
<dbReference type="STRING" id="329046.A0A1Y2CBP0"/>
<dbReference type="Proteomes" id="UP000193642">
    <property type="component" value="Unassembled WGS sequence"/>
</dbReference>
<accession>A0A1Y2CBP0</accession>
<keyword evidence="2" id="KW-0808">Transferase</keyword>
<name>A0A1Y2CBP0_9FUNG</name>
<evidence type="ECO:0000313" key="5">
    <source>
        <dbReference type="EMBL" id="ORY44471.1"/>
    </source>
</evidence>
<dbReference type="PROSITE" id="PS50280">
    <property type="entry name" value="SET"/>
    <property type="match status" value="1"/>
</dbReference>
<evidence type="ECO:0000256" key="1">
    <source>
        <dbReference type="ARBA" id="ARBA00022603"/>
    </source>
</evidence>
<dbReference type="InterPro" id="IPR046341">
    <property type="entry name" value="SET_dom_sf"/>
</dbReference>
<dbReference type="InterPro" id="IPR052097">
    <property type="entry name" value="SET-MYND_domain_protein"/>
</dbReference>
<dbReference type="PANTHER" id="PTHR46165:SF2">
    <property type="entry name" value="SET AND MYND DOMAIN-CONTAINING PROTEIN 4"/>
    <property type="match status" value="1"/>
</dbReference>
<dbReference type="SUPFAM" id="SSF48452">
    <property type="entry name" value="TPR-like"/>
    <property type="match status" value="1"/>
</dbReference>
<evidence type="ECO:0000256" key="2">
    <source>
        <dbReference type="ARBA" id="ARBA00022679"/>
    </source>
</evidence>
<keyword evidence="3" id="KW-0949">S-adenosyl-L-methionine</keyword>
<evidence type="ECO:0000313" key="6">
    <source>
        <dbReference type="Proteomes" id="UP000193642"/>
    </source>
</evidence>
<dbReference type="OrthoDB" id="2111421at2759"/>
<dbReference type="GO" id="GO:0008168">
    <property type="term" value="F:methyltransferase activity"/>
    <property type="evidence" value="ECO:0007669"/>
    <property type="project" value="UniProtKB-KW"/>
</dbReference>
<feature type="domain" description="SET" evidence="4">
    <location>
        <begin position="134"/>
        <end position="442"/>
    </location>
</feature>
<keyword evidence="6" id="KW-1185">Reference proteome</keyword>
<dbReference type="Pfam" id="PF00856">
    <property type="entry name" value="SET"/>
    <property type="match status" value="1"/>
</dbReference>
<reference evidence="5 6" key="1">
    <citation type="submission" date="2016-07" db="EMBL/GenBank/DDBJ databases">
        <title>Pervasive Adenine N6-methylation of Active Genes in Fungi.</title>
        <authorList>
            <consortium name="DOE Joint Genome Institute"/>
            <person name="Mondo S.J."/>
            <person name="Dannebaum R.O."/>
            <person name="Kuo R.C."/>
            <person name="Labutti K."/>
            <person name="Haridas S."/>
            <person name="Kuo A."/>
            <person name="Salamov A."/>
            <person name="Ahrendt S.R."/>
            <person name="Lipzen A."/>
            <person name="Sullivan W."/>
            <person name="Andreopoulos W.B."/>
            <person name="Clum A."/>
            <person name="Lindquist E."/>
            <person name="Daum C."/>
            <person name="Ramamoorthy G.K."/>
            <person name="Gryganskyi A."/>
            <person name="Culley D."/>
            <person name="Magnuson J.K."/>
            <person name="James T.Y."/>
            <person name="O'Malley M.A."/>
            <person name="Stajich J.E."/>
            <person name="Spatafora J.W."/>
            <person name="Visel A."/>
            <person name="Grigoriev I.V."/>
        </authorList>
    </citation>
    <scope>NUCLEOTIDE SEQUENCE [LARGE SCALE GENOMIC DNA]</scope>
    <source>
        <strain evidence="5 6">JEL800</strain>
    </source>
</reference>
<dbReference type="GO" id="GO:0005634">
    <property type="term" value="C:nucleus"/>
    <property type="evidence" value="ECO:0007669"/>
    <property type="project" value="TreeGrafter"/>
</dbReference>
<dbReference type="Gene3D" id="1.25.40.10">
    <property type="entry name" value="Tetratricopeptide repeat domain"/>
    <property type="match status" value="1"/>
</dbReference>
<evidence type="ECO:0000259" key="4">
    <source>
        <dbReference type="PROSITE" id="PS50280"/>
    </source>
</evidence>